<accession>A0AAW9RZ27</accession>
<protein>
    <submittedName>
        <fullName evidence="4">Peptide-N-glycosidase F-related protein</fullName>
    </submittedName>
</protein>
<dbReference type="InterPro" id="IPR008977">
    <property type="entry name" value="PHM/PNGase_F_dom_sf"/>
</dbReference>
<dbReference type="GO" id="GO:0016715">
    <property type="term" value="F:oxidoreductase activity, acting on paired donors, with incorporation or reduction of molecular oxygen, reduced ascorbate as one donor, and incorporation of one atom of oxygen"/>
    <property type="evidence" value="ECO:0007669"/>
    <property type="project" value="InterPro"/>
</dbReference>
<proteinExistence type="predicted"/>
<dbReference type="RefSeq" id="WP_346822948.1">
    <property type="nucleotide sequence ID" value="NZ_JBDKWZ010000012.1"/>
</dbReference>
<feature type="signal peptide" evidence="2">
    <location>
        <begin position="1"/>
        <end position="19"/>
    </location>
</feature>
<keyword evidence="5" id="KW-1185">Reference proteome</keyword>
<dbReference type="InterPro" id="IPR015197">
    <property type="entry name" value="PngaseF_C"/>
</dbReference>
<name>A0AAW9RZ27_9BACT</name>
<reference evidence="4 5" key="1">
    <citation type="submission" date="2024-04" db="EMBL/GenBank/DDBJ databases">
        <title>Novel genus in family Flammeovirgaceae.</title>
        <authorList>
            <person name="Nguyen T.H."/>
            <person name="Vuong T.Q."/>
            <person name="Le H."/>
            <person name="Kim S.-G."/>
        </authorList>
    </citation>
    <scope>NUCLEOTIDE SEQUENCE [LARGE SCALE GENOMIC DNA]</scope>
    <source>
        <strain evidence="4 5">JCM 23209</strain>
    </source>
</reference>
<feature type="chain" id="PRO_5043488640" evidence="2">
    <location>
        <begin position="20"/>
        <end position="555"/>
    </location>
</feature>
<evidence type="ECO:0000313" key="5">
    <source>
        <dbReference type="Proteomes" id="UP001403385"/>
    </source>
</evidence>
<evidence type="ECO:0000259" key="3">
    <source>
        <dbReference type="Pfam" id="PF09113"/>
    </source>
</evidence>
<comment type="caution">
    <text evidence="4">The sequence shown here is derived from an EMBL/GenBank/DDBJ whole genome shotgun (WGS) entry which is preliminary data.</text>
</comment>
<sequence length="555" mass="63688">MIRLTLLNLLLLVFANAPAFTQTVAKDTLVVQTFTFEDIEKRRGVFEFPGSDDTYEKILMVRTLKCDEATTGDRYPCGEWDYSTNTVIYVRKEDSTVESFEIEAFVTPYGKRLDLKGEKGWTYVYDVSDYAPLLKGKVDLSSGNTQELLDMKFYFIKGTPPRNILKVENIYPSGSYVYEDLSDDKKLKATEIHLEAQAKMFMLRSRISGHGHFGPRNCCEWDSKTHTYYLNEEALFRWNVWKDCGFNPIYPQGGTWPFDRAGWCPGTPVDTYDFELTRHVRPGKTITLDYGIEPYSDNGEKGGNFRMAHQLFSYGAPNFKNDARVMEIISPTNQDAYSRLNPSCKNPVILIQNTGSATLQSLQITYGLQGGKKETYQWSGRLEFLEKATVVLPVPSWDGLEEKGNTKFEVSVGQPNAVKDEYPANNNMSSEVEAPVKLPKRFILHIEANNKERARENGYTISNERGEVYFERSILEDEQVYDDVIELEEGCYEFRLTDQAEDGMVRHWWYRNSNPEMIGRNGRVALLSTDGEILVEFPYDFGQELRLQFYVGSLK</sequence>
<dbReference type="Gene3D" id="2.60.120.230">
    <property type="match status" value="2"/>
</dbReference>
<evidence type="ECO:0000256" key="1">
    <source>
        <dbReference type="ARBA" id="ARBA00023157"/>
    </source>
</evidence>
<dbReference type="SUPFAM" id="SSF49742">
    <property type="entry name" value="PHM/PNGase F"/>
    <property type="match status" value="1"/>
</dbReference>
<gene>
    <name evidence="4" type="ORF">AAG747_19775</name>
</gene>
<dbReference type="AlphaFoldDB" id="A0AAW9RZ27"/>
<evidence type="ECO:0000256" key="2">
    <source>
        <dbReference type="SAM" id="SignalP"/>
    </source>
</evidence>
<keyword evidence="2" id="KW-0732">Signal</keyword>
<dbReference type="EMBL" id="JBDKWZ010000012">
    <property type="protein sequence ID" value="MEN7550169.1"/>
    <property type="molecule type" value="Genomic_DNA"/>
</dbReference>
<dbReference type="Proteomes" id="UP001403385">
    <property type="component" value="Unassembled WGS sequence"/>
</dbReference>
<evidence type="ECO:0000313" key="4">
    <source>
        <dbReference type="EMBL" id="MEN7550169.1"/>
    </source>
</evidence>
<keyword evidence="1" id="KW-1015">Disulfide bond</keyword>
<dbReference type="Pfam" id="PF09113">
    <property type="entry name" value="N-glycanase_C"/>
    <property type="match status" value="1"/>
</dbReference>
<dbReference type="InterPro" id="IPR014784">
    <property type="entry name" value="Cu2_ascorb_mOase-like_C"/>
</dbReference>
<feature type="domain" description="Peptide-N-glycosidase F C-terminal" evidence="3">
    <location>
        <begin position="178"/>
        <end position="310"/>
    </location>
</feature>
<organism evidence="4 5">
    <name type="scientific">Rapidithrix thailandica</name>
    <dbReference type="NCBI Taxonomy" id="413964"/>
    <lineage>
        <taxon>Bacteria</taxon>
        <taxon>Pseudomonadati</taxon>
        <taxon>Bacteroidota</taxon>
        <taxon>Cytophagia</taxon>
        <taxon>Cytophagales</taxon>
        <taxon>Flammeovirgaceae</taxon>
        <taxon>Rapidithrix</taxon>
    </lineage>
</organism>